<dbReference type="SUPFAM" id="SSF53623">
    <property type="entry name" value="MurD-like peptide ligases, catalytic domain"/>
    <property type="match status" value="1"/>
</dbReference>
<keyword evidence="9" id="KW-0472">Membrane</keyword>
<feature type="domain" description="Mur ligase C-terminal" evidence="11">
    <location>
        <begin position="323"/>
        <end position="455"/>
    </location>
</feature>
<accession>A0A2M6W4S6</accession>
<sequence>MEQKKHIHFIGICGVAMSALAIAFDEQGWQVSGSDAGFYPPVSDNLKRRGIDFYPGWHVDKMIAGGVPDLVVVGNVAGSANPEWLYAQAQKIAYLNYPQTIAKYFVASNSIVCAGTYGKTSTSALMAWILNEAGLNPSYMFGGLATDDNFASARIGENKTWSVLEGDEYKSGRDDQGPKFSHYSPTHLLLTAVQWDHADIYPTEQKYLDVFSNLAGSIPLAGLAVVSENAPDEVILKFKCNLIKYGQNSGQFRYHDVTQNKNGLEFYIKADDGDYKITTPMLGEYMAENITGCFALAVSIGVPAQTIIDAIAKFQGIKRRLQKRGQVNGVANGADIYDDIAHSPAKANNTLRVLRKIYSDGKIYAVFEPNTGNRQKQTANGYDNMFQNADEVLIPHLTKIKTDPKATNQPLQGNELAELIGRTHPIVKYFEDDQKLLDYLKQKTHSADAVVFMGSHGWRNMIEKLTQ</sequence>
<dbReference type="PANTHER" id="PTHR43445:SF5">
    <property type="entry name" value="UDP-N-ACETYLMURAMATE--L-ALANYL-GAMMA-D-GLUTAMYL-MESO-2,6-DIAMINOHEPTANDIOATE LIGASE"/>
    <property type="match status" value="1"/>
</dbReference>
<evidence type="ECO:0000256" key="1">
    <source>
        <dbReference type="ARBA" id="ARBA00022598"/>
    </source>
</evidence>
<dbReference type="InterPro" id="IPR013221">
    <property type="entry name" value="Mur_ligase_cen"/>
</dbReference>
<evidence type="ECO:0000256" key="3">
    <source>
        <dbReference type="ARBA" id="ARBA00022741"/>
    </source>
</evidence>
<gene>
    <name evidence="13" type="ORF">COU31_01045</name>
</gene>
<dbReference type="InterPro" id="IPR036565">
    <property type="entry name" value="Mur-like_cat_sf"/>
</dbReference>
<name>A0A2M6W4S6_9BACT</name>
<dbReference type="InterPro" id="IPR000713">
    <property type="entry name" value="Mur_ligase_N"/>
</dbReference>
<keyword evidence="5" id="KW-0133">Cell shape</keyword>
<dbReference type="Pfam" id="PF01225">
    <property type="entry name" value="Mur_ligase"/>
    <property type="match status" value="1"/>
</dbReference>
<keyword evidence="1" id="KW-0436">Ligase</keyword>
<dbReference type="InterPro" id="IPR036615">
    <property type="entry name" value="Mur_ligase_C_dom_sf"/>
</dbReference>
<proteinExistence type="predicted"/>
<keyword evidence="2" id="KW-0132">Cell division</keyword>
<evidence type="ECO:0000256" key="4">
    <source>
        <dbReference type="ARBA" id="ARBA00022840"/>
    </source>
</evidence>
<evidence type="ECO:0000256" key="9">
    <source>
        <dbReference type="SAM" id="Phobius"/>
    </source>
</evidence>
<evidence type="ECO:0000313" key="14">
    <source>
        <dbReference type="Proteomes" id="UP000231183"/>
    </source>
</evidence>
<protein>
    <recommendedName>
        <fullName evidence="15">UDP-N-acetylmuramate:L-alanyl-gamma-D-glutamyl-meso-diaminopimelate ligase</fullName>
    </recommendedName>
</protein>
<dbReference type="InterPro" id="IPR004101">
    <property type="entry name" value="Mur_ligase_C"/>
</dbReference>
<dbReference type="GO" id="GO:0005524">
    <property type="term" value="F:ATP binding"/>
    <property type="evidence" value="ECO:0007669"/>
    <property type="project" value="UniProtKB-KW"/>
</dbReference>
<keyword evidence="9" id="KW-1133">Transmembrane helix</keyword>
<evidence type="ECO:0000313" key="13">
    <source>
        <dbReference type="EMBL" id="PIT87797.1"/>
    </source>
</evidence>
<keyword evidence="6" id="KW-0573">Peptidoglycan synthesis</keyword>
<dbReference type="AlphaFoldDB" id="A0A2M6W4S6"/>
<dbReference type="SUPFAM" id="SSF53244">
    <property type="entry name" value="MurD-like peptide ligases, peptide-binding domain"/>
    <property type="match status" value="1"/>
</dbReference>
<evidence type="ECO:0000259" key="11">
    <source>
        <dbReference type="Pfam" id="PF02875"/>
    </source>
</evidence>
<evidence type="ECO:0000256" key="5">
    <source>
        <dbReference type="ARBA" id="ARBA00022960"/>
    </source>
</evidence>
<keyword evidence="7" id="KW-0131">Cell cycle</keyword>
<dbReference type="EMBL" id="PFBX01000006">
    <property type="protein sequence ID" value="PIT87797.1"/>
    <property type="molecule type" value="Genomic_DNA"/>
</dbReference>
<dbReference type="InterPro" id="IPR050061">
    <property type="entry name" value="MurCDEF_pg_biosynth"/>
</dbReference>
<feature type="domain" description="Mur ligase N-terminal catalytic" evidence="10">
    <location>
        <begin position="6"/>
        <end position="103"/>
    </location>
</feature>
<evidence type="ECO:0000259" key="12">
    <source>
        <dbReference type="Pfam" id="PF08245"/>
    </source>
</evidence>
<keyword evidence="4" id="KW-0067">ATP-binding</keyword>
<dbReference type="SUPFAM" id="SSF51984">
    <property type="entry name" value="MurCD N-terminal domain"/>
    <property type="match status" value="1"/>
</dbReference>
<keyword evidence="3" id="KW-0547">Nucleotide-binding</keyword>
<dbReference type="GO" id="GO:0051301">
    <property type="term" value="P:cell division"/>
    <property type="evidence" value="ECO:0007669"/>
    <property type="project" value="UniProtKB-KW"/>
</dbReference>
<dbReference type="Proteomes" id="UP000231183">
    <property type="component" value="Unassembled WGS sequence"/>
</dbReference>
<dbReference type="Gene3D" id="3.40.50.720">
    <property type="entry name" value="NAD(P)-binding Rossmann-like Domain"/>
    <property type="match status" value="1"/>
</dbReference>
<evidence type="ECO:0000256" key="7">
    <source>
        <dbReference type="ARBA" id="ARBA00023306"/>
    </source>
</evidence>
<evidence type="ECO:0000256" key="2">
    <source>
        <dbReference type="ARBA" id="ARBA00022618"/>
    </source>
</evidence>
<organism evidence="13 14">
    <name type="scientific">Candidatus Magasanikbacteria bacterium CG10_big_fil_rev_8_21_14_0_10_40_10</name>
    <dbReference type="NCBI Taxonomy" id="1974648"/>
    <lineage>
        <taxon>Bacteria</taxon>
        <taxon>Candidatus Magasanikiibacteriota</taxon>
    </lineage>
</organism>
<comment type="caution">
    <text evidence="13">The sequence shown here is derived from an EMBL/GenBank/DDBJ whole genome shotgun (WGS) entry which is preliminary data.</text>
</comment>
<feature type="transmembrane region" description="Helical" evidence="9">
    <location>
        <begin position="7"/>
        <end position="24"/>
    </location>
</feature>
<dbReference type="GO" id="GO:0008360">
    <property type="term" value="P:regulation of cell shape"/>
    <property type="evidence" value="ECO:0007669"/>
    <property type="project" value="UniProtKB-KW"/>
</dbReference>
<dbReference type="Gene3D" id="3.90.190.20">
    <property type="entry name" value="Mur ligase, C-terminal domain"/>
    <property type="match status" value="1"/>
</dbReference>
<evidence type="ECO:0000259" key="10">
    <source>
        <dbReference type="Pfam" id="PF01225"/>
    </source>
</evidence>
<dbReference type="PANTHER" id="PTHR43445">
    <property type="entry name" value="UDP-N-ACETYLMURAMATE--L-ALANINE LIGASE-RELATED"/>
    <property type="match status" value="1"/>
</dbReference>
<dbReference type="GO" id="GO:0071555">
    <property type="term" value="P:cell wall organization"/>
    <property type="evidence" value="ECO:0007669"/>
    <property type="project" value="UniProtKB-KW"/>
</dbReference>
<dbReference type="GO" id="GO:0009252">
    <property type="term" value="P:peptidoglycan biosynthetic process"/>
    <property type="evidence" value="ECO:0007669"/>
    <property type="project" value="UniProtKB-KW"/>
</dbReference>
<dbReference type="Gene3D" id="3.40.1190.10">
    <property type="entry name" value="Mur-like, catalytic domain"/>
    <property type="match status" value="1"/>
</dbReference>
<dbReference type="GO" id="GO:0016881">
    <property type="term" value="F:acid-amino acid ligase activity"/>
    <property type="evidence" value="ECO:0007669"/>
    <property type="project" value="InterPro"/>
</dbReference>
<dbReference type="Pfam" id="PF08245">
    <property type="entry name" value="Mur_ligase_M"/>
    <property type="match status" value="1"/>
</dbReference>
<evidence type="ECO:0000256" key="6">
    <source>
        <dbReference type="ARBA" id="ARBA00022984"/>
    </source>
</evidence>
<evidence type="ECO:0000256" key="8">
    <source>
        <dbReference type="ARBA" id="ARBA00023316"/>
    </source>
</evidence>
<dbReference type="Pfam" id="PF02875">
    <property type="entry name" value="Mur_ligase_C"/>
    <property type="match status" value="1"/>
</dbReference>
<keyword evidence="9" id="KW-0812">Transmembrane</keyword>
<reference evidence="14" key="1">
    <citation type="submission" date="2017-09" db="EMBL/GenBank/DDBJ databases">
        <title>Depth-based differentiation of microbial function through sediment-hosted aquifers and enrichment of novel symbionts in the deep terrestrial subsurface.</title>
        <authorList>
            <person name="Probst A.J."/>
            <person name="Ladd B."/>
            <person name="Jarett J.K."/>
            <person name="Geller-Mcgrath D.E."/>
            <person name="Sieber C.M.K."/>
            <person name="Emerson J.B."/>
            <person name="Anantharaman K."/>
            <person name="Thomas B.C."/>
            <person name="Malmstrom R."/>
            <person name="Stieglmeier M."/>
            <person name="Klingl A."/>
            <person name="Woyke T."/>
            <person name="Ryan C.M."/>
            <person name="Banfield J.F."/>
        </authorList>
    </citation>
    <scope>NUCLEOTIDE SEQUENCE [LARGE SCALE GENOMIC DNA]</scope>
</reference>
<evidence type="ECO:0008006" key="15">
    <source>
        <dbReference type="Google" id="ProtNLM"/>
    </source>
</evidence>
<feature type="domain" description="Mur ligase central" evidence="12">
    <location>
        <begin position="114"/>
        <end position="297"/>
    </location>
</feature>
<keyword evidence="8" id="KW-0961">Cell wall biogenesis/degradation</keyword>